<dbReference type="AlphaFoldDB" id="A0A6B2NU49"/>
<evidence type="ECO:0000313" key="4">
    <source>
        <dbReference type="EMBL" id="NDW46630.1"/>
    </source>
</evidence>
<evidence type="ECO:0000256" key="2">
    <source>
        <dbReference type="SAM" id="Phobius"/>
    </source>
</evidence>
<dbReference type="EMBL" id="JAAGOX010000032">
    <property type="protein sequence ID" value="NDW46630.1"/>
    <property type="molecule type" value="Genomic_DNA"/>
</dbReference>
<name>A0A6B2NU49_9RHOB</name>
<proteinExistence type="predicted"/>
<evidence type="ECO:0000256" key="1">
    <source>
        <dbReference type="ARBA" id="ARBA00022801"/>
    </source>
</evidence>
<accession>A0A6B2NU49</accession>
<sequence length="214" mass="22863">MSVLWIIAAGLMVAVLYVLLEIRRIGTPTKGPVIDRAARSGTALVVIDMQSDFTSLPVWETAQLETAMEKIRTSADAARRAGMPVIAVRQVYRAGLARLLNGWFNQGRGNAGSAGIGLDPRLGLVPDIEVEKSMGDAFSEPALERYLEENRIGTLILTGLDGCHCVKNTAFGALNRRYAVRIDPKAVLAANDAGWSKVKRNLTAAGAEMGATAA</sequence>
<dbReference type="RefSeq" id="WP_164131647.1">
    <property type="nucleotide sequence ID" value="NZ_JAAGOX010000032.1"/>
</dbReference>
<dbReference type="InterPro" id="IPR036380">
    <property type="entry name" value="Isochorismatase-like_sf"/>
</dbReference>
<reference evidence="4" key="1">
    <citation type="submission" date="2020-02" db="EMBL/GenBank/DDBJ databases">
        <title>Delineation of the pyrene-degrading pathway in Roseobacter clade bacteria by genomic analysis.</title>
        <authorList>
            <person name="Zhou H."/>
            <person name="Wang H."/>
        </authorList>
    </citation>
    <scope>NUCLEOTIDE SEQUENCE</scope>
    <source>
        <strain evidence="4">PrR005</strain>
    </source>
</reference>
<feature type="domain" description="Isochorismatase-like" evidence="3">
    <location>
        <begin position="42"/>
        <end position="213"/>
    </location>
</feature>
<comment type="caution">
    <text evidence="4">The sequence shown here is derived from an EMBL/GenBank/DDBJ whole genome shotgun (WGS) entry which is preliminary data.</text>
</comment>
<dbReference type="PANTHER" id="PTHR43540:SF6">
    <property type="entry name" value="ISOCHORISMATASE-LIKE DOMAIN-CONTAINING PROTEIN"/>
    <property type="match status" value="1"/>
</dbReference>
<protein>
    <submittedName>
        <fullName evidence="4">Cysteine hydrolase</fullName>
    </submittedName>
</protein>
<dbReference type="Pfam" id="PF00857">
    <property type="entry name" value="Isochorismatase"/>
    <property type="match status" value="1"/>
</dbReference>
<keyword evidence="2" id="KW-1133">Transmembrane helix</keyword>
<keyword evidence="2" id="KW-0472">Membrane</keyword>
<organism evidence="4">
    <name type="scientific">Ruegeria sp. PrR005</name>
    <dbReference type="NCBI Taxonomy" id="2706882"/>
    <lineage>
        <taxon>Bacteria</taxon>
        <taxon>Pseudomonadati</taxon>
        <taxon>Pseudomonadota</taxon>
        <taxon>Alphaproteobacteria</taxon>
        <taxon>Rhodobacterales</taxon>
        <taxon>Roseobacteraceae</taxon>
        <taxon>Ruegeria</taxon>
    </lineage>
</organism>
<dbReference type="SUPFAM" id="SSF52499">
    <property type="entry name" value="Isochorismatase-like hydrolases"/>
    <property type="match status" value="1"/>
</dbReference>
<gene>
    <name evidence="4" type="ORF">G0P99_16885</name>
</gene>
<evidence type="ECO:0000259" key="3">
    <source>
        <dbReference type="Pfam" id="PF00857"/>
    </source>
</evidence>
<dbReference type="CDD" id="cd00431">
    <property type="entry name" value="cysteine_hydrolases"/>
    <property type="match status" value="1"/>
</dbReference>
<dbReference type="Gene3D" id="3.40.50.850">
    <property type="entry name" value="Isochorismatase-like"/>
    <property type="match status" value="1"/>
</dbReference>
<dbReference type="PANTHER" id="PTHR43540">
    <property type="entry name" value="PEROXYUREIDOACRYLATE/UREIDOACRYLATE AMIDOHYDROLASE-RELATED"/>
    <property type="match status" value="1"/>
</dbReference>
<dbReference type="InterPro" id="IPR000868">
    <property type="entry name" value="Isochorismatase-like_dom"/>
</dbReference>
<feature type="transmembrane region" description="Helical" evidence="2">
    <location>
        <begin position="6"/>
        <end position="22"/>
    </location>
</feature>
<dbReference type="GO" id="GO:0016787">
    <property type="term" value="F:hydrolase activity"/>
    <property type="evidence" value="ECO:0007669"/>
    <property type="project" value="UniProtKB-KW"/>
</dbReference>
<keyword evidence="1 4" id="KW-0378">Hydrolase</keyword>
<keyword evidence="2" id="KW-0812">Transmembrane</keyword>
<dbReference type="InterPro" id="IPR050272">
    <property type="entry name" value="Isochorismatase-like_hydrls"/>
</dbReference>